<reference evidence="2 3" key="1">
    <citation type="submission" date="2013-12" db="EMBL/GenBank/DDBJ databases">
        <title>A Varibaculum cambriense genome reconstructed from a premature infant gut community with otherwise low bacterial novelty that shifts toward anaerobic metabolism during the third week of life.</title>
        <authorList>
            <person name="Brown C.T."/>
            <person name="Sharon I."/>
            <person name="Thomas B.C."/>
            <person name="Castelle C.J."/>
            <person name="Morowitz M.J."/>
            <person name="Banfield J.F."/>
        </authorList>
    </citation>
    <scope>NUCLEOTIDE SEQUENCE [LARGE SCALE GENOMIC DNA]</scope>
    <source>
        <strain evidence="3">DORA_12</strain>
    </source>
</reference>
<proteinExistence type="predicted"/>
<accession>W1V726</accession>
<evidence type="ECO:0000313" key="2">
    <source>
        <dbReference type="EMBL" id="ETJ01461.1"/>
    </source>
</evidence>
<evidence type="ECO:0000313" key="3">
    <source>
        <dbReference type="Proteomes" id="UP000018852"/>
    </source>
</evidence>
<organism evidence="2 3">
    <name type="scientific">Actinomyces urogenitalis DORA_12</name>
    <dbReference type="NCBI Taxonomy" id="1403939"/>
    <lineage>
        <taxon>Bacteria</taxon>
        <taxon>Bacillati</taxon>
        <taxon>Actinomycetota</taxon>
        <taxon>Actinomycetes</taxon>
        <taxon>Actinomycetales</taxon>
        <taxon>Actinomycetaceae</taxon>
        <taxon>Actinomyces</taxon>
    </lineage>
</organism>
<feature type="region of interest" description="Disordered" evidence="1">
    <location>
        <begin position="1"/>
        <end position="25"/>
    </location>
</feature>
<name>W1V726_9ACTO</name>
<dbReference type="EMBL" id="AZLV01001085">
    <property type="protein sequence ID" value="ETJ01461.1"/>
    <property type="molecule type" value="Genomic_DNA"/>
</dbReference>
<dbReference type="PATRIC" id="fig|1403939.3.peg.1913"/>
<gene>
    <name evidence="2" type="ORF">Q605_AUC01085G0004</name>
</gene>
<dbReference type="AlphaFoldDB" id="W1V726"/>
<protein>
    <submittedName>
        <fullName evidence="2">Uncharacterized protein</fullName>
    </submittedName>
</protein>
<dbReference type="Proteomes" id="UP000018852">
    <property type="component" value="Unassembled WGS sequence"/>
</dbReference>
<sequence>MTPSAKPSPSDRADRSAEQPLVSPPDVASRRMARRLLSGAGCATVTAYRFAEAESLIALHALDTDGRILVAAHPGGGHALAQVGCAAATEVRLDVTLEAAEAGLRITTASAHLLGTLTWLGEAETELVLAGEAAGCHCPITGEDPLLELASLAQAPGGRLGVIETGRVMVHDALGVSGHAMTEVLDPDAAGSPALLWSAFDEVSAQEEIGELGDGALDVLCSGVAEGTVPGLVCSHRPAQGLCSSLWGRVLCVDVAPDAVTLMRLSRSCVDTILVQLPSGTQRACQVAPVLRQMVQDALVAQLLGS</sequence>
<evidence type="ECO:0000256" key="1">
    <source>
        <dbReference type="SAM" id="MobiDB-lite"/>
    </source>
</evidence>
<comment type="caution">
    <text evidence="2">The sequence shown here is derived from an EMBL/GenBank/DDBJ whole genome shotgun (WGS) entry which is preliminary data.</text>
</comment>